<dbReference type="EMBL" id="JACSPS010000006">
    <property type="protein sequence ID" value="MBD8019091.1"/>
    <property type="molecule type" value="Genomic_DNA"/>
</dbReference>
<proteinExistence type="inferred from homology"/>
<dbReference type="InterPro" id="IPR010982">
    <property type="entry name" value="Lambda_DNA-bd_dom_sf"/>
</dbReference>
<dbReference type="Gene3D" id="1.10.10.2910">
    <property type="match status" value="1"/>
</dbReference>
<dbReference type="CDD" id="cd00093">
    <property type="entry name" value="HTH_XRE"/>
    <property type="match status" value="1"/>
</dbReference>
<dbReference type="InterPro" id="IPR010359">
    <property type="entry name" value="IrrE_HExxH"/>
</dbReference>
<feature type="domain" description="HTH cro/C1-type" evidence="3">
    <location>
        <begin position="22"/>
        <end position="77"/>
    </location>
</feature>
<dbReference type="InterPro" id="IPR001387">
    <property type="entry name" value="Cro/C1-type_HTH"/>
</dbReference>
<dbReference type="Pfam" id="PF06114">
    <property type="entry name" value="Peptidase_M78"/>
    <property type="match status" value="1"/>
</dbReference>
<dbReference type="PROSITE" id="PS50943">
    <property type="entry name" value="HTH_CROC1"/>
    <property type="match status" value="1"/>
</dbReference>
<comment type="similarity">
    <text evidence="1">Belongs to the short-chain fatty acyl-CoA assimilation regulator (ScfR) family.</text>
</comment>
<evidence type="ECO:0000313" key="4">
    <source>
        <dbReference type="EMBL" id="MBD8019091.1"/>
    </source>
</evidence>
<dbReference type="PANTHER" id="PTHR36924">
    <property type="entry name" value="ANTITOXIN HIGA-1"/>
    <property type="match status" value="1"/>
</dbReference>
<dbReference type="InterPro" id="IPR013430">
    <property type="entry name" value="Toxin_antidote_HigA"/>
</dbReference>
<evidence type="ECO:0000256" key="1">
    <source>
        <dbReference type="ARBA" id="ARBA00007227"/>
    </source>
</evidence>
<dbReference type="Pfam" id="PF01381">
    <property type="entry name" value="HTH_3"/>
    <property type="match status" value="1"/>
</dbReference>
<dbReference type="PANTHER" id="PTHR36924:SF1">
    <property type="entry name" value="ANTITOXIN HIGA-1"/>
    <property type="match status" value="1"/>
</dbReference>
<evidence type="ECO:0000259" key="3">
    <source>
        <dbReference type="PROSITE" id="PS50943"/>
    </source>
</evidence>
<keyword evidence="5" id="KW-1185">Reference proteome</keyword>
<sequence>MTTKTANPGAVPYQATHPGILIADELEARDDLNQKELAHLLGVSSTFLNEIIKGKRPVTADTALVLEKALGIPADFWLKFQVQHDLDLARIKEKNVKKVQNIEVWSIIKNYVPVNMFKKLGYLSDDIEKNIQQIFTIFKVQSVDDLINQFAERKFSFYRKSQKLTVDEKNLFSWSALAEYEASLVEVENFKDGQQSLIDELNQCFLENHNLKQRVKSVLADHGIKLIILEKFTKTPVDGYSFWSDKNPAIILTCRYNRLDNLAFTLFHELGHVFLHLSENRDLKFLDLDDKVVTVYEEEADIFARNSLIDAAVWKEFKKYEFPLSDKVIAQLASSHNIHPAIILGRMCFENNTYKVFSSIDRLIK</sequence>
<dbReference type="NCBIfam" id="TIGR02607">
    <property type="entry name" value="antidote_HigA"/>
    <property type="match status" value="1"/>
</dbReference>
<dbReference type="RefSeq" id="WP_251834287.1">
    <property type="nucleotide sequence ID" value="NZ_JACSPS010000006.1"/>
</dbReference>
<name>A0ABR8WQT3_9FLAO</name>
<comment type="caution">
    <text evidence="4">The sequence shown here is derived from an EMBL/GenBank/DDBJ whole genome shotgun (WGS) entry which is preliminary data.</text>
</comment>
<reference evidence="4 5" key="1">
    <citation type="submission" date="2020-08" db="EMBL/GenBank/DDBJ databases">
        <title>A Genomic Blueprint of the Chicken Gut Microbiome.</title>
        <authorList>
            <person name="Gilroy R."/>
            <person name="Ravi A."/>
            <person name="Getino M."/>
            <person name="Pursley I."/>
            <person name="Horton D.L."/>
            <person name="Alikhan N.-F."/>
            <person name="Baker D."/>
            <person name="Gharbi K."/>
            <person name="Hall N."/>
            <person name="Watson M."/>
            <person name="Adriaenssens E.M."/>
            <person name="Foster-Nyarko E."/>
            <person name="Jarju S."/>
            <person name="Secka A."/>
            <person name="Antonio M."/>
            <person name="Oren A."/>
            <person name="Chaudhuri R."/>
            <person name="La Ragione R.M."/>
            <person name="Hildebrand F."/>
            <person name="Pallen M.J."/>
        </authorList>
    </citation>
    <scope>NUCLEOTIDE SEQUENCE [LARGE SCALE GENOMIC DNA]</scope>
    <source>
        <strain evidence="4 5">Sa1CVA4</strain>
    </source>
</reference>
<organism evidence="4 5">
    <name type="scientific">Kaistella pullorum</name>
    <dbReference type="NCBI Taxonomy" id="2763074"/>
    <lineage>
        <taxon>Bacteria</taxon>
        <taxon>Pseudomonadati</taxon>
        <taxon>Bacteroidota</taxon>
        <taxon>Flavobacteriia</taxon>
        <taxon>Flavobacteriales</taxon>
        <taxon>Weeksellaceae</taxon>
        <taxon>Chryseobacterium group</taxon>
        <taxon>Kaistella</taxon>
    </lineage>
</organism>
<dbReference type="SUPFAM" id="SSF47413">
    <property type="entry name" value="lambda repressor-like DNA-binding domains"/>
    <property type="match status" value="1"/>
</dbReference>
<protein>
    <submittedName>
        <fullName evidence="4">HigA family addiction module antidote protein</fullName>
    </submittedName>
</protein>
<evidence type="ECO:0000313" key="5">
    <source>
        <dbReference type="Proteomes" id="UP000626242"/>
    </source>
</evidence>
<keyword evidence="2" id="KW-0238">DNA-binding</keyword>
<gene>
    <name evidence="4" type="ORF">H9628_11470</name>
</gene>
<dbReference type="Proteomes" id="UP000626242">
    <property type="component" value="Unassembled WGS sequence"/>
</dbReference>
<dbReference type="Gene3D" id="1.10.260.40">
    <property type="entry name" value="lambda repressor-like DNA-binding domains"/>
    <property type="match status" value="1"/>
</dbReference>
<dbReference type="SMART" id="SM00530">
    <property type="entry name" value="HTH_XRE"/>
    <property type="match status" value="1"/>
</dbReference>
<evidence type="ECO:0000256" key="2">
    <source>
        <dbReference type="ARBA" id="ARBA00023125"/>
    </source>
</evidence>
<accession>A0ABR8WQT3</accession>